<accession>A0A1G6PML2</accession>
<keyword evidence="2" id="KW-1185">Reference proteome</keyword>
<dbReference type="InterPro" id="IPR027396">
    <property type="entry name" value="DsrEFH-like"/>
</dbReference>
<evidence type="ECO:0000313" key="2">
    <source>
        <dbReference type="Proteomes" id="UP000199411"/>
    </source>
</evidence>
<dbReference type="EMBL" id="FMYU01000009">
    <property type="protein sequence ID" value="SDC80617.1"/>
    <property type="molecule type" value="Genomic_DNA"/>
</dbReference>
<dbReference type="RefSeq" id="WP_092129192.1">
    <property type="nucleotide sequence ID" value="NZ_FMYU01000009.1"/>
</dbReference>
<sequence length="114" mass="12685">MKTLFYVLKDPSNTMDYFHLFLNVKDLRKKNYDVKIILEGYATSVVQKMSDKNHPLNAAYEDIKSAIAAVCKGCAIATKSLEAAEAQGLPVIGNLDNHVALEPYIKDGYSIIVF</sequence>
<protein>
    <recommendedName>
        <fullName evidence="3">DsrE/DsrF-like family protein</fullName>
    </recommendedName>
</protein>
<gene>
    <name evidence="1" type="ORF">SAMN05660835_01399</name>
</gene>
<evidence type="ECO:0008006" key="3">
    <source>
        <dbReference type="Google" id="ProtNLM"/>
    </source>
</evidence>
<dbReference type="OrthoDB" id="9807925at2"/>
<dbReference type="AlphaFoldDB" id="A0A1G6PML2"/>
<name>A0A1G6PML2_9BACT</name>
<proteinExistence type="predicted"/>
<dbReference type="Proteomes" id="UP000199411">
    <property type="component" value="Unassembled WGS sequence"/>
</dbReference>
<dbReference type="SUPFAM" id="SSF75169">
    <property type="entry name" value="DsrEFH-like"/>
    <property type="match status" value="1"/>
</dbReference>
<organism evidence="1 2">
    <name type="scientific">Desulfurella multipotens</name>
    <dbReference type="NCBI Taxonomy" id="79269"/>
    <lineage>
        <taxon>Bacteria</taxon>
        <taxon>Pseudomonadati</taxon>
        <taxon>Campylobacterota</taxon>
        <taxon>Desulfurellia</taxon>
        <taxon>Desulfurellales</taxon>
        <taxon>Desulfurellaceae</taxon>
        <taxon>Desulfurella</taxon>
    </lineage>
</organism>
<evidence type="ECO:0000313" key="1">
    <source>
        <dbReference type="EMBL" id="SDC80617.1"/>
    </source>
</evidence>
<reference evidence="2" key="1">
    <citation type="submission" date="2016-10" db="EMBL/GenBank/DDBJ databases">
        <authorList>
            <person name="Varghese N."/>
            <person name="Submissions S."/>
        </authorList>
    </citation>
    <scope>NUCLEOTIDE SEQUENCE [LARGE SCALE GENOMIC DNA]</scope>
    <source>
        <strain evidence="2">DSM 8415</strain>
    </source>
</reference>